<name>A0ABW3NHB1_9BACI</name>
<dbReference type="Gene3D" id="3.40.50.10440">
    <property type="entry name" value="Dihydroxyacetone kinase, domain 1"/>
    <property type="match status" value="1"/>
</dbReference>
<proteinExistence type="predicted"/>
<comment type="caution">
    <text evidence="2">The sequence shown here is derived from an EMBL/GenBank/DDBJ whole genome shotgun (WGS) entry which is preliminary data.</text>
</comment>
<dbReference type="InterPro" id="IPR050861">
    <property type="entry name" value="Dihydroxyacetone_Kinase"/>
</dbReference>
<dbReference type="Gene3D" id="3.30.1180.20">
    <property type="entry name" value="Dihydroxyacetone kinase, domain 2"/>
    <property type="match status" value="1"/>
</dbReference>
<accession>A0ABW3NHB1</accession>
<dbReference type="Proteomes" id="UP001597041">
    <property type="component" value="Unassembled WGS sequence"/>
</dbReference>
<dbReference type="PANTHER" id="PTHR28629:SF4">
    <property type="entry name" value="TRIOKINASE_FMN CYCLASE"/>
    <property type="match status" value="1"/>
</dbReference>
<dbReference type="EMBL" id="JBHTKK010000017">
    <property type="protein sequence ID" value="MFD1067038.1"/>
    <property type="molecule type" value="Genomic_DNA"/>
</dbReference>
<dbReference type="SUPFAM" id="SSF82549">
    <property type="entry name" value="DAK1/DegV-like"/>
    <property type="match status" value="1"/>
</dbReference>
<dbReference type="Pfam" id="PF02733">
    <property type="entry name" value="Dak1"/>
    <property type="match status" value="1"/>
</dbReference>
<feature type="domain" description="DhaK" evidence="1">
    <location>
        <begin position="8"/>
        <end position="328"/>
    </location>
</feature>
<evidence type="ECO:0000259" key="1">
    <source>
        <dbReference type="PROSITE" id="PS51481"/>
    </source>
</evidence>
<evidence type="ECO:0000313" key="3">
    <source>
        <dbReference type="Proteomes" id="UP001597041"/>
    </source>
</evidence>
<protein>
    <submittedName>
        <fullName evidence="2">Dihydroxyacetone kinase subunit DhaK</fullName>
    </submittedName>
</protein>
<dbReference type="GO" id="GO:0016301">
    <property type="term" value="F:kinase activity"/>
    <property type="evidence" value="ECO:0007669"/>
    <property type="project" value="UniProtKB-KW"/>
</dbReference>
<evidence type="ECO:0000313" key="2">
    <source>
        <dbReference type="EMBL" id="MFD1067038.1"/>
    </source>
</evidence>
<dbReference type="RefSeq" id="WP_379592930.1">
    <property type="nucleotide sequence ID" value="NZ_JBHTKK010000017.1"/>
</dbReference>
<keyword evidence="3" id="KW-1185">Reference proteome</keyword>
<organism evidence="2 3">
    <name type="scientific">Oceanobacillus locisalsi</name>
    <dbReference type="NCBI Taxonomy" id="546107"/>
    <lineage>
        <taxon>Bacteria</taxon>
        <taxon>Bacillati</taxon>
        <taxon>Bacillota</taxon>
        <taxon>Bacilli</taxon>
        <taxon>Bacillales</taxon>
        <taxon>Bacillaceae</taxon>
        <taxon>Oceanobacillus</taxon>
    </lineage>
</organism>
<reference evidence="3" key="1">
    <citation type="journal article" date="2019" name="Int. J. Syst. Evol. Microbiol.">
        <title>The Global Catalogue of Microorganisms (GCM) 10K type strain sequencing project: providing services to taxonomists for standard genome sequencing and annotation.</title>
        <authorList>
            <consortium name="The Broad Institute Genomics Platform"/>
            <consortium name="The Broad Institute Genome Sequencing Center for Infectious Disease"/>
            <person name="Wu L."/>
            <person name="Ma J."/>
        </authorList>
    </citation>
    <scope>NUCLEOTIDE SEQUENCE [LARGE SCALE GENOMIC DNA]</scope>
    <source>
        <strain evidence="3">CCUG 56608</strain>
    </source>
</reference>
<dbReference type="InterPro" id="IPR004006">
    <property type="entry name" value="DhaK_dom"/>
</dbReference>
<sequence length="331" mass="35593">MSKKVINHPSDAVQETIDGFVMANKHSYKKLENHTGIVCKNLKDKVGVLVGGGSGHEPLFLGLIGEGLADGVALGNLFAAPTPDTITEVAKTIHADQGVIFVYGNYSGDVLNFDMAAELLEMEGIKVETVRVSDDIASAPAEKKEERRGIAGDMFVIKIAGAAAEKGMPLDEVVRVTKKANENTFSMGVALSPGTIPGETEPNFILEEDEIELGLGIHGEPGVEKKKMMPADELVNIMAERILEESTVTKGSEVCVLVNGLGSTTLMELLIVNKRVGEVLAEKGITIYAMDANSYCTTQEMAGFSITLFQLDEELKDLYDVPAIAPYYKKL</sequence>
<keyword evidence="2" id="KW-0418">Kinase</keyword>
<dbReference type="PANTHER" id="PTHR28629">
    <property type="entry name" value="TRIOKINASE/FMN CYCLASE"/>
    <property type="match status" value="1"/>
</dbReference>
<gene>
    <name evidence="2" type="ORF">ACFQ19_13490</name>
</gene>
<dbReference type="PROSITE" id="PS51481">
    <property type="entry name" value="DHAK"/>
    <property type="match status" value="1"/>
</dbReference>
<keyword evidence="2" id="KW-0808">Transferase</keyword>